<dbReference type="AlphaFoldDB" id="A0A553QTX9"/>
<reference evidence="1 2" key="1">
    <citation type="journal article" date="2019" name="Sci. Data">
        <title>Hybrid genome assembly and annotation of Danionella translucida.</title>
        <authorList>
            <person name="Kadobianskyi M."/>
            <person name="Schulze L."/>
            <person name="Schuelke M."/>
            <person name="Judkewitz B."/>
        </authorList>
    </citation>
    <scope>NUCLEOTIDE SEQUENCE [LARGE SCALE GENOMIC DNA]</scope>
    <source>
        <strain evidence="1 2">Bolton</strain>
    </source>
</reference>
<feature type="non-terminal residue" evidence="1">
    <location>
        <position position="1"/>
    </location>
</feature>
<evidence type="ECO:0000313" key="1">
    <source>
        <dbReference type="EMBL" id="TRY93425.1"/>
    </source>
</evidence>
<protein>
    <submittedName>
        <fullName evidence="1">Uncharacterized protein</fullName>
    </submittedName>
</protein>
<dbReference type="EMBL" id="SRMA01025540">
    <property type="protein sequence ID" value="TRY93425.1"/>
    <property type="molecule type" value="Genomic_DNA"/>
</dbReference>
<comment type="caution">
    <text evidence="1">The sequence shown here is derived from an EMBL/GenBank/DDBJ whole genome shotgun (WGS) entry which is preliminary data.</text>
</comment>
<accession>A0A553QTX9</accession>
<organism evidence="1 2">
    <name type="scientific">Danionella cerebrum</name>
    <dbReference type="NCBI Taxonomy" id="2873325"/>
    <lineage>
        <taxon>Eukaryota</taxon>
        <taxon>Metazoa</taxon>
        <taxon>Chordata</taxon>
        <taxon>Craniata</taxon>
        <taxon>Vertebrata</taxon>
        <taxon>Euteleostomi</taxon>
        <taxon>Actinopterygii</taxon>
        <taxon>Neopterygii</taxon>
        <taxon>Teleostei</taxon>
        <taxon>Ostariophysi</taxon>
        <taxon>Cypriniformes</taxon>
        <taxon>Danionidae</taxon>
        <taxon>Danioninae</taxon>
        <taxon>Danionella</taxon>
    </lineage>
</organism>
<gene>
    <name evidence="1" type="ORF">DNTS_014255</name>
</gene>
<proteinExistence type="predicted"/>
<evidence type="ECO:0000313" key="2">
    <source>
        <dbReference type="Proteomes" id="UP000316079"/>
    </source>
</evidence>
<sequence>FLNLPATSQGEKTSRDVDDSKLKPLICSSFITFCEFGCKEAGQLINMALQIGAEVLCSLLQLVLKGSGLSFQLLAHLLGLRLHQITQGTQFLARTVLGLAEFACVSVDTALHIICILLHHGLQLLEVLGTALLGIGHVCLQFSGQELKVFAQLTSSVVGVRSQLGLEVVGVGVELGHGICNQGAAKEDLVRIYISVQPFIVHLSAQLRALDVLHHTVSMRVELSNILPETIHHLLPSGLRGIRQEQATSLAACEGRKSTRKEDLLLTSKNCQSKENHKRPHVDGPTEHLRKEETICLSWLSRVVCVSPALDEFLRVERGSLAALLYRPGTVDLCHVTLFVRASRIIIIIMHVSPAARSKCAKSASFERVSQPLCYSHGTGKRRTSLITCDLIPPPQSSLASCPNLSLSAGSASGLQAAGVFSVGGEALLDHLGSLSNLRLEILSQRSHGLLKLLQTQVNLLSDLGSVRLQLSLQVLRALLQVFSVGSEALLDHLGSLSNLRLEILSQRSHGLLKLLQTQVNLLSDLGSVGLQLSLQVLRALLQVPSQLLALLEQGGLQGLRIQGVGVRSHGCSELLHSLLDLAPHVVGKGLQLLSHGDQVLTQTLPQHFGLLGDFVHELLSQRVFSVGSEALLDHLGSLSNLRLEILSQRSHGLLKLLQTQVNLLSDLGSVRLQLSLQVLRALLQVPSQLLALLEQGGLQGLRIQGVSVRSHGCSELLHSLLDLAPHVVGKGLQLLSHGDQVLTQTLPQHFGLLGDFVHELLSQRVHLLLEGDGVFAGHIGALGQSSAARRRKRLELPPETLENIGAQVNCGNLLDFLSQLGLSDHLDGFIRGLRRLGNIAPEGITQLLQLWLGLVGMEEVGPATCR</sequence>
<dbReference type="Proteomes" id="UP000316079">
    <property type="component" value="Unassembled WGS sequence"/>
</dbReference>
<name>A0A553QTX9_9TELE</name>
<keyword evidence="2" id="KW-1185">Reference proteome</keyword>